<dbReference type="InterPro" id="IPR000014">
    <property type="entry name" value="PAS"/>
</dbReference>
<name>A0A1I6RDJ8_9RHOB</name>
<organism evidence="5 6">
    <name type="scientific">Alloyangia pacifica</name>
    <dbReference type="NCBI Taxonomy" id="311180"/>
    <lineage>
        <taxon>Bacteria</taxon>
        <taxon>Pseudomonadati</taxon>
        <taxon>Pseudomonadota</taxon>
        <taxon>Alphaproteobacteria</taxon>
        <taxon>Rhodobacterales</taxon>
        <taxon>Roseobacteraceae</taxon>
        <taxon>Alloyangia</taxon>
    </lineage>
</organism>
<keyword evidence="2" id="KW-0288">FMN</keyword>
<gene>
    <name evidence="5" type="ORF">SAMN04488050_1032</name>
</gene>
<dbReference type="Proteomes" id="UP000199392">
    <property type="component" value="Unassembled WGS sequence"/>
</dbReference>
<keyword evidence="6" id="KW-1185">Reference proteome</keyword>
<dbReference type="Pfam" id="PF13426">
    <property type="entry name" value="PAS_9"/>
    <property type="match status" value="1"/>
</dbReference>
<dbReference type="EMBL" id="FOZW01000003">
    <property type="protein sequence ID" value="SFS62558.1"/>
    <property type="molecule type" value="Genomic_DNA"/>
</dbReference>
<sequence>MTPQDSLPRSLDAYIRRSGIALAVSTVEADAPLILVNDAFCRLTGYTEEDVLGQNCRFLQGEDTTEEMRRPLHDFVLGEGPDSGRFPILNYRKDGSSFFNFVFMTRLRDRSGAARYILASQFDMTSALRRAGLSQNDEKLKRVLSDVEQIGREFGLAMVGSAQMIADSVAIMARLSFDEDSQ</sequence>
<evidence type="ECO:0000256" key="1">
    <source>
        <dbReference type="ARBA" id="ARBA00022630"/>
    </source>
</evidence>
<dbReference type="SUPFAM" id="SSF55785">
    <property type="entry name" value="PYP-like sensor domain (PAS domain)"/>
    <property type="match status" value="1"/>
</dbReference>
<proteinExistence type="predicted"/>
<dbReference type="PROSITE" id="PS50112">
    <property type="entry name" value="PAS"/>
    <property type="match status" value="1"/>
</dbReference>
<evidence type="ECO:0000259" key="4">
    <source>
        <dbReference type="PROSITE" id="PS50112"/>
    </source>
</evidence>
<dbReference type="Gene3D" id="3.30.450.20">
    <property type="entry name" value="PAS domain"/>
    <property type="match status" value="1"/>
</dbReference>
<dbReference type="NCBIfam" id="TIGR00229">
    <property type="entry name" value="sensory_box"/>
    <property type="match status" value="1"/>
</dbReference>
<evidence type="ECO:0000256" key="2">
    <source>
        <dbReference type="ARBA" id="ARBA00022643"/>
    </source>
</evidence>
<evidence type="ECO:0000256" key="3">
    <source>
        <dbReference type="ARBA" id="ARBA00022991"/>
    </source>
</evidence>
<evidence type="ECO:0000313" key="5">
    <source>
        <dbReference type="EMBL" id="SFS62558.1"/>
    </source>
</evidence>
<dbReference type="STRING" id="311180.SAMN04488050_1032"/>
<dbReference type="RefSeq" id="WP_092422460.1">
    <property type="nucleotide sequence ID" value="NZ_FNCL01000003.1"/>
</dbReference>
<evidence type="ECO:0000313" key="6">
    <source>
        <dbReference type="Proteomes" id="UP000199392"/>
    </source>
</evidence>
<feature type="domain" description="PAS" evidence="4">
    <location>
        <begin position="27"/>
        <end position="79"/>
    </location>
</feature>
<dbReference type="PANTHER" id="PTHR47429:SF2">
    <property type="entry name" value="PROTEIN TWIN LOV 1"/>
    <property type="match status" value="1"/>
</dbReference>
<accession>A0A1I6RDJ8</accession>
<keyword evidence="1" id="KW-0285">Flavoprotein</keyword>
<dbReference type="PANTHER" id="PTHR47429">
    <property type="entry name" value="PROTEIN TWIN LOV 1"/>
    <property type="match status" value="1"/>
</dbReference>
<dbReference type="CDD" id="cd00130">
    <property type="entry name" value="PAS"/>
    <property type="match status" value="1"/>
</dbReference>
<dbReference type="OrthoDB" id="489241at2"/>
<protein>
    <submittedName>
        <fullName evidence="5">PAS domain S-box-containing protein</fullName>
    </submittedName>
</protein>
<dbReference type="AlphaFoldDB" id="A0A1I6RDJ8"/>
<keyword evidence="3" id="KW-0157">Chromophore</keyword>
<dbReference type="InterPro" id="IPR035965">
    <property type="entry name" value="PAS-like_dom_sf"/>
</dbReference>
<reference evidence="6" key="1">
    <citation type="submission" date="2016-10" db="EMBL/GenBank/DDBJ databases">
        <authorList>
            <person name="Varghese N."/>
            <person name="Submissions S."/>
        </authorList>
    </citation>
    <scope>NUCLEOTIDE SEQUENCE [LARGE SCALE GENOMIC DNA]</scope>
    <source>
        <strain evidence="6">DSM 26894</strain>
    </source>
</reference>